<sequence length="147" mass="16395">MAPSFEATVPPLRSGAKIGSLLTNFQAFCSYLFHFTPNSLDRWLIVFAEQGTGSLKMENRVPQKGHGNAKTTIWAWVYRYLQYPDARMEDFGSFPERKSELRRGGCRGKEKGIEHRRGDGGSERSAMQGLGSDNSRPPGELERTPAG</sequence>
<evidence type="ECO:0000313" key="2">
    <source>
        <dbReference type="EMBL" id="PUV21208.1"/>
    </source>
</evidence>
<dbReference type="Proteomes" id="UP000250831">
    <property type="component" value="Unassembled WGS sequence"/>
</dbReference>
<name>A0A363NK62_9SPHI</name>
<keyword evidence="3" id="KW-1185">Reference proteome</keyword>
<evidence type="ECO:0000313" key="3">
    <source>
        <dbReference type="Proteomes" id="UP000250831"/>
    </source>
</evidence>
<reference evidence="2 3" key="1">
    <citation type="submission" date="2018-04" db="EMBL/GenBank/DDBJ databases">
        <title>Sphingobacterium sp. M46 Genome.</title>
        <authorList>
            <person name="Cheng J."/>
            <person name="Li Y."/>
        </authorList>
    </citation>
    <scope>NUCLEOTIDE SEQUENCE [LARGE SCALE GENOMIC DNA]</scope>
    <source>
        <strain evidence="2 3">M46</strain>
    </source>
</reference>
<comment type="caution">
    <text evidence="2">The sequence shown here is derived from an EMBL/GenBank/DDBJ whole genome shotgun (WGS) entry which is preliminary data.</text>
</comment>
<organism evidence="2 3">
    <name type="scientific">Sphingobacterium athyrii</name>
    <dbReference type="NCBI Taxonomy" id="2152717"/>
    <lineage>
        <taxon>Bacteria</taxon>
        <taxon>Pseudomonadati</taxon>
        <taxon>Bacteroidota</taxon>
        <taxon>Sphingobacteriia</taxon>
        <taxon>Sphingobacteriales</taxon>
        <taxon>Sphingobacteriaceae</taxon>
        <taxon>Sphingobacterium</taxon>
    </lineage>
</organism>
<accession>A0A363NK62</accession>
<dbReference type="EMBL" id="QCXX01000011">
    <property type="protein sequence ID" value="PUV21208.1"/>
    <property type="molecule type" value="Genomic_DNA"/>
</dbReference>
<feature type="region of interest" description="Disordered" evidence="1">
    <location>
        <begin position="93"/>
        <end position="147"/>
    </location>
</feature>
<gene>
    <name evidence="2" type="ORF">DCO56_27555</name>
</gene>
<evidence type="ECO:0000256" key="1">
    <source>
        <dbReference type="SAM" id="MobiDB-lite"/>
    </source>
</evidence>
<proteinExistence type="predicted"/>
<feature type="compositionally biased region" description="Basic and acidic residues" evidence="1">
    <location>
        <begin position="93"/>
        <end position="122"/>
    </location>
</feature>
<protein>
    <submittedName>
        <fullName evidence="2">Uncharacterized protein</fullName>
    </submittedName>
</protein>
<dbReference type="AlphaFoldDB" id="A0A363NK62"/>